<gene>
    <name evidence="20" type="primary">DUS1</name>
    <name evidence="20" type="ORF">OHC33_006423</name>
</gene>
<dbReference type="Proteomes" id="UP001316803">
    <property type="component" value="Unassembled WGS sequence"/>
</dbReference>
<keyword evidence="7 20" id="KW-0560">Oxidoreductase</keyword>
<dbReference type="SUPFAM" id="SSF51395">
    <property type="entry name" value="FMN-linked oxidoreductases"/>
    <property type="match status" value="1"/>
</dbReference>
<evidence type="ECO:0000256" key="18">
    <source>
        <dbReference type="SAM" id="MobiDB-lite"/>
    </source>
</evidence>
<dbReference type="PANTHER" id="PTHR11082:SF5">
    <property type="entry name" value="TRNA-DIHYDROURIDINE(16_17) SYNTHASE [NAD(P)(+)]-LIKE"/>
    <property type="match status" value="1"/>
</dbReference>
<dbReference type="Gene3D" id="3.20.20.70">
    <property type="entry name" value="Aldolase class I"/>
    <property type="match status" value="1"/>
</dbReference>
<evidence type="ECO:0000256" key="8">
    <source>
        <dbReference type="ARBA" id="ARBA00023027"/>
    </source>
</evidence>
<evidence type="ECO:0000256" key="7">
    <source>
        <dbReference type="ARBA" id="ARBA00023002"/>
    </source>
</evidence>
<evidence type="ECO:0000256" key="11">
    <source>
        <dbReference type="ARBA" id="ARBA00045934"/>
    </source>
</evidence>
<evidence type="ECO:0000256" key="17">
    <source>
        <dbReference type="ARBA" id="ARBA00049467"/>
    </source>
</evidence>
<comment type="similarity">
    <text evidence="9">Belongs to the Dus family. Dus1 subfamily.</text>
</comment>
<accession>A0AAN8ELZ9</accession>
<reference evidence="20 21" key="1">
    <citation type="submission" date="2022-12" db="EMBL/GenBank/DDBJ databases">
        <title>Genomic features and morphological characterization of a novel Knufia sp. strain isolated from spacecraft assembly facility.</title>
        <authorList>
            <person name="Teixeira M."/>
            <person name="Chander A.M."/>
            <person name="Stajich J.E."/>
            <person name="Venkateswaran K."/>
        </authorList>
    </citation>
    <scope>NUCLEOTIDE SEQUENCE [LARGE SCALE GENOMIC DNA]</scope>
    <source>
        <strain evidence="20 21">FJI-L2-BK-P2</strain>
    </source>
</reference>
<evidence type="ECO:0000256" key="14">
    <source>
        <dbReference type="ARBA" id="ARBA00048342"/>
    </source>
</evidence>
<name>A0AAN8ELZ9_9EURO</name>
<protein>
    <recommendedName>
        <fullName evidence="10">tRNA-dihydrouridine(16/17) synthase [NAD(P)(+)]</fullName>
        <ecNumber evidence="10">1.3.1.88</ecNumber>
    </recommendedName>
</protein>
<dbReference type="EMBL" id="JAKLMC020000015">
    <property type="protein sequence ID" value="KAK5952380.1"/>
    <property type="molecule type" value="Genomic_DNA"/>
</dbReference>
<keyword evidence="6" id="KW-0521">NADP</keyword>
<evidence type="ECO:0000256" key="15">
    <source>
        <dbReference type="ARBA" id="ARBA00048934"/>
    </source>
</evidence>
<comment type="catalytic activity">
    <reaction evidence="17">
        <text>5,6-dihydrouridine(17) in tRNA + NADP(+) = uridine(17) in tRNA + NADPH + H(+)</text>
        <dbReference type="Rhea" id="RHEA:53368"/>
        <dbReference type="Rhea" id="RHEA-COMP:13541"/>
        <dbReference type="Rhea" id="RHEA-COMP:13542"/>
        <dbReference type="ChEBI" id="CHEBI:15378"/>
        <dbReference type="ChEBI" id="CHEBI:57783"/>
        <dbReference type="ChEBI" id="CHEBI:58349"/>
        <dbReference type="ChEBI" id="CHEBI:65315"/>
        <dbReference type="ChEBI" id="CHEBI:74443"/>
        <dbReference type="EC" id="1.3.1.88"/>
    </reaction>
    <physiologicalReaction direction="right-to-left" evidence="17">
        <dbReference type="Rhea" id="RHEA:53370"/>
    </physiologicalReaction>
</comment>
<evidence type="ECO:0000256" key="10">
    <source>
        <dbReference type="ARBA" id="ARBA00038890"/>
    </source>
</evidence>
<dbReference type="AlphaFoldDB" id="A0AAN8ELZ9"/>
<keyword evidence="8" id="KW-0520">NAD</keyword>
<comment type="catalytic activity">
    <reaction evidence="12">
        <text>5,6-dihydrouridine(17) in tRNA + NAD(+) = uridine(17) in tRNA + NADH + H(+)</text>
        <dbReference type="Rhea" id="RHEA:53372"/>
        <dbReference type="Rhea" id="RHEA-COMP:13541"/>
        <dbReference type="Rhea" id="RHEA-COMP:13542"/>
        <dbReference type="ChEBI" id="CHEBI:15378"/>
        <dbReference type="ChEBI" id="CHEBI:57540"/>
        <dbReference type="ChEBI" id="CHEBI:57945"/>
        <dbReference type="ChEBI" id="CHEBI:65315"/>
        <dbReference type="ChEBI" id="CHEBI:74443"/>
        <dbReference type="EC" id="1.3.1.88"/>
    </reaction>
    <physiologicalReaction direction="right-to-left" evidence="12">
        <dbReference type="Rhea" id="RHEA:53374"/>
    </physiologicalReaction>
</comment>
<keyword evidence="4" id="KW-0507">mRNA processing</keyword>
<dbReference type="PROSITE" id="PS01136">
    <property type="entry name" value="UPF0034"/>
    <property type="match status" value="1"/>
</dbReference>
<comment type="catalytic activity">
    <reaction evidence="16">
        <text>a 5,6-dihydrouridine in mRNA + NADP(+) = a uridine in mRNA + NADPH + H(+)</text>
        <dbReference type="Rhea" id="RHEA:69855"/>
        <dbReference type="Rhea" id="RHEA-COMP:14658"/>
        <dbReference type="Rhea" id="RHEA-COMP:17789"/>
        <dbReference type="ChEBI" id="CHEBI:15378"/>
        <dbReference type="ChEBI" id="CHEBI:57783"/>
        <dbReference type="ChEBI" id="CHEBI:58349"/>
        <dbReference type="ChEBI" id="CHEBI:65315"/>
        <dbReference type="ChEBI" id="CHEBI:74443"/>
    </reaction>
    <physiologicalReaction direction="right-to-left" evidence="16">
        <dbReference type="Rhea" id="RHEA:69857"/>
    </physiologicalReaction>
</comment>
<comment type="catalytic activity">
    <reaction evidence="15">
        <text>5,6-dihydrouridine(16) in tRNA + NAD(+) = uridine(16) in tRNA + NADH + H(+)</text>
        <dbReference type="Rhea" id="RHEA:53380"/>
        <dbReference type="Rhea" id="RHEA-COMP:13543"/>
        <dbReference type="Rhea" id="RHEA-COMP:13544"/>
        <dbReference type="ChEBI" id="CHEBI:15378"/>
        <dbReference type="ChEBI" id="CHEBI:57540"/>
        <dbReference type="ChEBI" id="CHEBI:57945"/>
        <dbReference type="ChEBI" id="CHEBI:65315"/>
        <dbReference type="ChEBI" id="CHEBI:74443"/>
        <dbReference type="EC" id="1.3.1.88"/>
    </reaction>
    <physiologicalReaction direction="right-to-left" evidence="15">
        <dbReference type="Rhea" id="RHEA:53382"/>
    </physiologicalReaction>
</comment>
<keyword evidence="2" id="KW-0285">Flavoprotein</keyword>
<dbReference type="GO" id="GO:0050660">
    <property type="term" value="F:flavin adenine dinucleotide binding"/>
    <property type="evidence" value="ECO:0007669"/>
    <property type="project" value="InterPro"/>
</dbReference>
<dbReference type="InterPro" id="IPR035587">
    <property type="entry name" value="DUS-like_FMN-bd"/>
</dbReference>
<dbReference type="EC" id="1.3.1.88" evidence="10"/>
<evidence type="ECO:0000313" key="21">
    <source>
        <dbReference type="Proteomes" id="UP001316803"/>
    </source>
</evidence>
<evidence type="ECO:0000256" key="2">
    <source>
        <dbReference type="ARBA" id="ARBA00022630"/>
    </source>
</evidence>
<comment type="catalytic activity">
    <reaction evidence="14">
        <text>a 5,6-dihydrouridine in mRNA + NAD(+) = a uridine in mRNA + NADH + H(+)</text>
        <dbReference type="Rhea" id="RHEA:69851"/>
        <dbReference type="Rhea" id="RHEA-COMP:14658"/>
        <dbReference type="Rhea" id="RHEA-COMP:17789"/>
        <dbReference type="ChEBI" id="CHEBI:15378"/>
        <dbReference type="ChEBI" id="CHEBI:57540"/>
        <dbReference type="ChEBI" id="CHEBI:57945"/>
        <dbReference type="ChEBI" id="CHEBI:65315"/>
        <dbReference type="ChEBI" id="CHEBI:74443"/>
    </reaction>
    <physiologicalReaction direction="right-to-left" evidence="14">
        <dbReference type="Rhea" id="RHEA:69853"/>
    </physiologicalReaction>
</comment>
<evidence type="ECO:0000256" key="3">
    <source>
        <dbReference type="ARBA" id="ARBA00022643"/>
    </source>
</evidence>
<feature type="region of interest" description="Disordered" evidence="18">
    <location>
        <begin position="366"/>
        <end position="401"/>
    </location>
</feature>
<evidence type="ECO:0000256" key="13">
    <source>
        <dbReference type="ARBA" id="ARBA00047652"/>
    </source>
</evidence>
<evidence type="ECO:0000256" key="4">
    <source>
        <dbReference type="ARBA" id="ARBA00022664"/>
    </source>
</evidence>
<dbReference type="InterPro" id="IPR018517">
    <property type="entry name" value="tRNA_hU_synthase_CS"/>
</dbReference>
<comment type="cofactor">
    <cofactor evidence="1">
        <name>FMN</name>
        <dbReference type="ChEBI" id="CHEBI:58210"/>
    </cofactor>
</comment>
<organism evidence="20 21">
    <name type="scientific">Knufia fluminis</name>
    <dbReference type="NCBI Taxonomy" id="191047"/>
    <lineage>
        <taxon>Eukaryota</taxon>
        <taxon>Fungi</taxon>
        <taxon>Dikarya</taxon>
        <taxon>Ascomycota</taxon>
        <taxon>Pezizomycotina</taxon>
        <taxon>Eurotiomycetes</taxon>
        <taxon>Chaetothyriomycetidae</taxon>
        <taxon>Chaetothyriales</taxon>
        <taxon>Trichomeriaceae</taxon>
        <taxon>Knufia</taxon>
    </lineage>
</organism>
<keyword evidence="3" id="KW-0288">FMN</keyword>
<feature type="region of interest" description="Disordered" evidence="18">
    <location>
        <begin position="476"/>
        <end position="500"/>
    </location>
</feature>
<evidence type="ECO:0000256" key="9">
    <source>
        <dbReference type="ARBA" id="ARBA00038313"/>
    </source>
</evidence>
<dbReference type="Pfam" id="PF01207">
    <property type="entry name" value="Dus"/>
    <property type="match status" value="1"/>
</dbReference>
<evidence type="ECO:0000256" key="12">
    <source>
        <dbReference type="ARBA" id="ARBA00047287"/>
    </source>
</evidence>
<dbReference type="GO" id="GO:0017150">
    <property type="term" value="F:tRNA dihydrouridine synthase activity"/>
    <property type="evidence" value="ECO:0007669"/>
    <property type="project" value="InterPro"/>
</dbReference>
<evidence type="ECO:0000259" key="19">
    <source>
        <dbReference type="Pfam" id="PF01207"/>
    </source>
</evidence>
<feature type="domain" description="DUS-like FMN-binding" evidence="19">
    <location>
        <begin position="39"/>
        <end position="288"/>
    </location>
</feature>
<evidence type="ECO:0000313" key="20">
    <source>
        <dbReference type="EMBL" id="KAK5952380.1"/>
    </source>
</evidence>
<sequence length="617" mass="69054">MAEVDFDQAQAIPAANPAKRVKLTGRAFYESIGSPKMIVAPMVDRSEFAWRFLTRSYLDEQKNKELLAYTPMLHARLFQEQPKFRDAHFQPTKESLTSKEKSQVQPYLDGNPQIDRPLIVQFCANKPDEFLEAAEYVAPYCDAVDLNLGCPQGIAKSGHYGAFLQEDRDTIHKLIRKLRDDLDVPVTAKFRILETKEKTLDYAKMILDAGASIITVHGRERHQKGHKTGVADWQMIRYLRENLPSDTVLFANGNILNASDIEPCLEATGADGVMSAEGNLSDPTIFAKPPEDETSRDYWRDPRNPAVGGYRIDGVFRRYMDIIHRYVLEQDPPQRSPLYLPSDKVPEAGHDTVVGEADTGTAMAEPVTGTKRSNDMIGMNGDTAKQKSSKKQKTKRDKKDMTAVHNPNLKSMQGHLFQLLRPMLSSHTHIRDALARSRAGDIAAFENVLSMVEAAVKQGLDEENAELQAIMPTVKQDADELSSTNGHSHQHQVDEQSSEAARERCKRPFWVCQPHVRPLPDEALKLGAMQLSKKEKEALAQREAADSGVDVQKLKNYRTQEIVTDALKQAGGIAEEEIGLNKSQARVAETLPTDEKDKSHLRHVDNELPKEEALTCG</sequence>
<evidence type="ECO:0000256" key="1">
    <source>
        <dbReference type="ARBA" id="ARBA00001917"/>
    </source>
</evidence>
<dbReference type="PANTHER" id="PTHR11082">
    <property type="entry name" value="TRNA-DIHYDROURIDINE SYNTHASE"/>
    <property type="match status" value="1"/>
</dbReference>
<comment type="function">
    <text evidence="11">Catalyzes the synthesis of dihydrouridine, a modified base found in the D-loop of most tRNAs. Specifically modifies U47 in cytoplasmic tRNAs. Catalyzes the synthesis of dihydrouridine in some mRNAs, thereby affecting their translation.</text>
</comment>
<dbReference type="CDD" id="cd02801">
    <property type="entry name" value="DUS_like_FMN"/>
    <property type="match status" value="1"/>
</dbReference>
<dbReference type="InterPro" id="IPR013785">
    <property type="entry name" value="Aldolase_TIM"/>
</dbReference>
<keyword evidence="5" id="KW-0819">tRNA processing</keyword>
<dbReference type="GO" id="GO:0006397">
    <property type="term" value="P:mRNA processing"/>
    <property type="evidence" value="ECO:0007669"/>
    <property type="project" value="UniProtKB-KW"/>
</dbReference>
<evidence type="ECO:0000256" key="16">
    <source>
        <dbReference type="ARBA" id="ARBA00049447"/>
    </source>
</evidence>
<comment type="catalytic activity">
    <reaction evidence="13">
        <text>5,6-dihydrouridine(16) in tRNA + NADP(+) = uridine(16) in tRNA + NADPH + H(+)</text>
        <dbReference type="Rhea" id="RHEA:53376"/>
        <dbReference type="Rhea" id="RHEA-COMP:13543"/>
        <dbReference type="Rhea" id="RHEA-COMP:13544"/>
        <dbReference type="ChEBI" id="CHEBI:15378"/>
        <dbReference type="ChEBI" id="CHEBI:57783"/>
        <dbReference type="ChEBI" id="CHEBI:58349"/>
        <dbReference type="ChEBI" id="CHEBI:65315"/>
        <dbReference type="ChEBI" id="CHEBI:74443"/>
        <dbReference type="EC" id="1.3.1.88"/>
    </reaction>
    <physiologicalReaction direction="right-to-left" evidence="13">
        <dbReference type="Rhea" id="RHEA:53378"/>
    </physiologicalReaction>
</comment>
<feature type="compositionally biased region" description="Basic residues" evidence="18">
    <location>
        <begin position="387"/>
        <end position="396"/>
    </location>
</feature>
<evidence type="ECO:0000256" key="5">
    <source>
        <dbReference type="ARBA" id="ARBA00022694"/>
    </source>
</evidence>
<evidence type="ECO:0000256" key="6">
    <source>
        <dbReference type="ARBA" id="ARBA00022857"/>
    </source>
</evidence>
<proteinExistence type="inferred from homology"/>
<keyword evidence="21" id="KW-1185">Reference proteome</keyword>
<comment type="caution">
    <text evidence="20">The sequence shown here is derived from an EMBL/GenBank/DDBJ whole genome shotgun (WGS) entry which is preliminary data.</text>
</comment>